<gene>
    <name evidence="1" type="ORF">ALO41_03207</name>
    <name evidence="2" type="ORF">ALP90_01450</name>
</gene>
<accession>A0A0Q0GKC4</accession>
<organism evidence="1 3">
    <name type="scientific">Pseudomonas amygdali pv. ulmi</name>
    <dbReference type="NCBI Taxonomy" id="251720"/>
    <lineage>
        <taxon>Bacteria</taxon>
        <taxon>Pseudomonadati</taxon>
        <taxon>Pseudomonadota</taxon>
        <taxon>Gammaproteobacteria</taxon>
        <taxon>Pseudomonadales</taxon>
        <taxon>Pseudomonadaceae</taxon>
        <taxon>Pseudomonas</taxon>
        <taxon>Pseudomonas amygdali</taxon>
    </lineage>
</organism>
<dbReference type="Proteomes" id="UP000050266">
    <property type="component" value="Unassembled WGS sequence"/>
</dbReference>
<proteinExistence type="predicted"/>
<protein>
    <submittedName>
        <fullName evidence="1">Tn3 family transposase</fullName>
    </submittedName>
</protein>
<reference evidence="1 3" key="1">
    <citation type="submission" date="2015-09" db="EMBL/GenBank/DDBJ databases">
        <title>Genome announcement of multiple Pseudomonas syringae strains.</title>
        <authorList>
            <person name="Thakur S."/>
            <person name="Wang P.W."/>
            <person name="Gong Y."/>
            <person name="Weir B.S."/>
            <person name="Guttman D.S."/>
        </authorList>
    </citation>
    <scope>NUCLEOTIDE SEQUENCE [LARGE SCALE GENOMIC DNA]</scope>
    <source>
        <strain evidence="1 3">ICMP3962</strain>
    </source>
</reference>
<name>A0A0Q0GKC4_PSEA0</name>
<dbReference type="Proteomes" id="UP000271097">
    <property type="component" value="Unassembled WGS sequence"/>
</dbReference>
<evidence type="ECO:0000313" key="1">
    <source>
        <dbReference type="EMBL" id="KPZ13891.1"/>
    </source>
</evidence>
<comment type="caution">
    <text evidence="1">The sequence shown here is derived from an EMBL/GenBank/DDBJ whole genome shotgun (WGS) entry which is preliminary data.</text>
</comment>
<evidence type="ECO:0000313" key="2">
    <source>
        <dbReference type="EMBL" id="RMR22421.1"/>
    </source>
</evidence>
<sequence length="68" mass="7720">MLEHIERLKAWQALDLPAGIERLVHQNRLLKIAREGGQMTPADLSKFELQRRYATLVALAIEGMATVH</sequence>
<dbReference type="EMBL" id="LJRQ01000159">
    <property type="protein sequence ID" value="KPZ13891.1"/>
    <property type="molecule type" value="Genomic_DNA"/>
</dbReference>
<evidence type="ECO:0000313" key="4">
    <source>
        <dbReference type="Proteomes" id="UP000271097"/>
    </source>
</evidence>
<dbReference type="EMBL" id="RBRS01000098">
    <property type="protein sequence ID" value="RMR22421.1"/>
    <property type="molecule type" value="Genomic_DNA"/>
</dbReference>
<dbReference type="AlphaFoldDB" id="A0A0Q0GKC4"/>
<evidence type="ECO:0000313" key="3">
    <source>
        <dbReference type="Proteomes" id="UP000050266"/>
    </source>
</evidence>
<reference evidence="2 4" key="2">
    <citation type="submission" date="2018-08" db="EMBL/GenBank/DDBJ databases">
        <title>Recombination of ecologically and evolutionarily significant loci maintains genetic cohesion in the Pseudomonas syringae species complex.</title>
        <authorList>
            <person name="Dillon M."/>
            <person name="Thakur S."/>
            <person name="Almeida R.N.D."/>
            <person name="Weir B.S."/>
            <person name="Guttman D.S."/>
        </authorList>
    </citation>
    <scope>NUCLEOTIDE SEQUENCE [LARGE SCALE GENOMIC DNA]</scope>
    <source>
        <strain evidence="2 4">ICMP 5931</strain>
    </source>
</reference>
<dbReference type="PATRIC" id="fig|251720.4.peg.4488"/>